<evidence type="ECO:0000313" key="3">
    <source>
        <dbReference type="EMBL" id="CAL1580225.1"/>
    </source>
</evidence>
<dbReference type="InterPro" id="IPR029048">
    <property type="entry name" value="HSP70_C_sf"/>
</dbReference>
<evidence type="ECO:0000256" key="2">
    <source>
        <dbReference type="SAM" id="MobiDB-lite"/>
    </source>
</evidence>
<dbReference type="InterPro" id="IPR036770">
    <property type="entry name" value="Ankyrin_rpt-contain_sf"/>
</dbReference>
<accession>A0AAV2JUD8</accession>
<dbReference type="Proteomes" id="UP001497482">
    <property type="component" value="Chromosome 14"/>
</dbReference>
<dbReference type="AlphaFoldDB" id="A0AAV2JUD8"/>
<feature type="repeat" description="ANK" evidence="1">
    <location>
        <begin position="66"/>
        <end position="98"/>
    </location>
</feature>
<keyword evidence="4" id="KW-1185">Reference proteome</keyword>
<dbReference type="Gene3D" id="1.25.40.20">
    <property type="entry name" value="Ankyrin repeat-containing domain"/>
    <property type="match status" value="1"/>
</dbReference>
<feature type="repeat" description="ANK" evidence="1">
    <location>
        <begin position="33"/>
        <end position="65"/>
    </location>
</feature>
<dbReference type="PROSITE" id="PS50088">
    <property type="entry name" value="ANK_REPEAT"/>
    <property type="match status" value="2"/>
</dbReference>
<dbReference type="InterPro" id="IPR039323">
    <property type="entry name" value="ANKRD_45/46/60"/>
</dbReference>
<dbReference type="PANTHER" id="PTHR22677">
    <property type="entry name" value="ANKYRIN REPEAT DOMAIN-CONTAINING PROTEIN 60"/>
    <property type="match status" value="1"/>
</dbReference>
<feature type="region of interest" description="Disordered" evidence="2">
    <location>
        <begin position="1"/>
        <end position="29"/>
    </location>
</feature>
<dbReference type="SMART" id="SM00248">
    <property type="entry name" value="ANK"/>
    <property type="match status" value="2"/>
</dbReference>
<dbReference type="EMBL" id="OZ035836">
    <property type="protein sequence ID" value="CAL1580225.1"/>
    <property type="molecule type" value="Genomic_DNA"/>
</dbReference>
<dbReference type="Gene3D" id="1.20.1270.10">
    <property type="match status" value="1"/>
</dbReference>
<proteinExistence type="predicted"/>
<dbReference type="InterPro" id="IPR002110">
    <property type="entry name" value="Ankyrin_rpt"/>
</dbReference>
<gene>
    <name evidence="3" type="ORF">KC01_LOCUS11101</name>
</gene>
<organism evidence="3 4">
    <name type="scientific">Knipowitschia caucasica</name>
    <name type="common">Caucasian dwarf goby</name>
    <name type="synonym">Pomatoschistus caucasicus</name>
    <dbReference type="NCBI Taxonomy" id="637954"/>
    <lineage>
        <taxon>Eukaryota</taxon>
        <taxon>Metazoa</taxon>
        <taxon>Chordata</taxon>
        <taxon>Craniata</taxon>
        <taxon>Vertebrata</taxon>
        <taxon>Euteleostomi</taxon>
        <taxon>Actinopterygii</taxon>
        <taxon>Neopterygii</taxon>
        <taxon>Teleostei</taxon>
        <taxon>Neoteleostei</taxon>
        <taxon>Acanthomorphata</taxon>
        <taxon>Gobiaria</taxon>
        <taxon>Gobiiformes</taxon>
        <taxon>Gobioidei</taxon>
        <taxon>Gobiidae</taxon>
        <taxon>Gobiinae</taxon>
        <taxon>Knipowitschia</taxon>
    </lineage>
</organism>
<dbReference type="SUPFAM" id="SSF48403">
    <property type="entry name" value="Ankyrin repeat"/>
    <property type="match status" value="1"/>
</dbReference>
<sequence>MSSVLRAGAEASVQPPQSASPERMESLSGCDEMGRSPLLVAGLLGRTAAVRELAAHGAQLDQQTATGYTALHLATCWGHVETVQMLLKLGADAKVQNSRGERPIDLARKYSRQDCEKCLFLGEAKQEFASYLAHIKDVISRSESSLTKEERNLSSHVFCAKTEWLQTVTDPQVSDFTDQKRDLEESLQHILNKLSNTK</sequence>
<reference evidence="3 4" key="1">
    <citation type="submission" date="2024-04" db="EMBL/GenBank/DDBJ databases">
        <authorList>
            <person name="Waldvogel A.-M."/>
            <person name="Schoenle A."/>
        </authorList>
    </citation>
    <scope>NUCLEOTIDE SEQUENCE [LARGE SCALE GENOMIC DNA]</scope>
</reference>
<protein>
    <recommendedName>
        <fullName evidence="5">Ankyrin repeat domain-containing protein 45</fullName>
    </recommendedName>
</protein>
<dbReference type="Pfam" id="PF12796">
    <property type="entry name" value="Ank_2"/>
    <property type="match status" value="1"/>
</dbReference>
<evidence type="ECO:0000313" key="4">
    <source>
        <dbReference type="Proteomes" id="UP001497482"/>
    </source>
</evidence>
<keyword evidence="1" id="KW-0040">ANK repeat</keyword>
<dbReference type="PROSITE" id="PS50297">
    <property type="entry name" value="ANK_REP_REGION"/>
    <property type="match status" value="1"/>
</dbReference>
<evidence type="ECO:0008006" key="5">
    <source>
        <dbReference type="Google" id="ProtNLM"/>
    </source>
</evidence>
<evidence type="ECO:0000256" key="1">
    <source>
        <dbReference type="PROSITE-ProRule" id="PRU00023"/>
    </source>
</evidence>
<dbReference type="PANTHER" id="PTHR22677:SF4">
    <property type="entry name" value="USHER SYNDROME TYPE-1G PROTEIN-LIKE PROTEIN"/>
    <property type="match status" value="1"/>
</dbReference>
<name>A0AAV2JUD8_KNICA</name>